<accession>A0A0G2EQR5</accession>
<dbReference type="PIRSF" id="PIRSF002161">
    <property type="entry name" value="Ribosomal_L5"/>
    <property type="match status" value="1"/>
</dbReference>
<dbReference type="GO" id="GO:0006412">
    <property type="term" value="P:translation"/>
    <property type="evidence" value="ECO:0007669"/>
    <property type="project" value="InterPro"/>
</dbReference>
<dbReference type="InterPro" id="IPR031309">
    <property type="entry name" value="Ribosomal_uL5_C"/>
</dbReference>
<sequence>MAVQAITNVKATSHKSRTTLAPWAIIKGKTVTSVTADLTGENMYHFLSKLIDIVLPRIKDWHGVRATTGDSSGNLTLGLDPEVVATFPEIEVNYDSYPPKMIPGAHITIHTSATTDKDARLLLSSIGIPFYGKIGD</sequence>
<evidence type="ECO:0000256" key="4">
    <source>
        <dbReference type="RuleBase" id="RU003930"/>
    </source>
</evidence>
<keyword evidence="3 4" id="KW-0687">Ribonucleoprotein</keyword>
<dbReference type="EMBL" id="LCWF01000059">
    <property type="protein sequence ID" value="KKY24481.1"/>
    <property type="molecule type" value="Genomic_DNA"/>
</dbReference>
<comment type="similarity">
    <text evidence="1 4">Belongs to the universal ribosomal protein uL5 family.</text>
</comment>
<dbReference type="InterPro" id="IPR002132">
    <property type="entry name" value="Ribosomal_uL5"/>
</dbReference>
<evidence type="ECO:0000313" key="6">
    <source>
        <dbReference type="EMBL" id="KKY24481.1"/>
    </source>
</evidence>
<evidence type="ECO:0000256" key="3">
    <source>
        <dbReference type="ARBA" id="ARBA00023274"/>
    </source>
</evidence>
<dbReference type="SUPFAM" id="SSF55282">
    <property type="entry name" value="RL5-like"/>
    <property type="match status" value="1"/>
</dbReference>
<feature type="domain" description="Large ribosomal subunit protein uL5 C-terminal" evidence="5">
    <location>
        <begin position="33"/>
        <end position="130"/>
    </location>
</feature>
<dbReference type="GO" id="GO:0003735">
    <property type="term" value="F:structural constituent of ribosome"/>
    <property type="evidence" value="ECO:0007669"/>
    <property type="project" value="InterPro"/>
</dbReference>
<name>A0A0G2EQR5_PHACM</name>
<evidence type="ECO:0000313" key="7">
    <source>
        <dbReference type="Proteomes" id="UP000053317"/>
    </source>
</evidence>
<organism evidence="6 7">
    <name type="scientific">Phaeomoniella chlamydospora</name>
    <name type="common">Phaeoacremonium chlamydosporum</name>
    <dbReference type="NCBI Taxonomy" id="158046"/>
    <lineage>
        <taxon>Eukaryota</taxon>
        <taxon>Fungi</taxon>
        <taxon>Dikarya</taxon>
        <taxon>Ascomycota</taxon>
        <taxon>Pezizomycotina</taxon>
        <taxon>Eurotiomycetes</taxon>
        <taxon>Chaetothyriomycetidae</taxon>
        <taxon>Phaeomoniellales</taxon>
        <taxon>Phaeomoniellaceae</taxon>
        <taxon>Phaeomoniella</taxon>
    </lineage>
</organism>
<dbReference type="OrthoDB" id="539541at2759"/>
<dbReference type="Gene3D" id="3.30.1440.10">
    <property type="match status" value="1"/>
</dbReference>
<keyword evidence="7" id="KW-1185">Reference proteome</keyword>
<proteinExistence type="inferred from homology"/>
<dbReference type="Proteomes" id="UP000053317">
    <property type="component" value="Unassembled WGS sequence"/>
</dbReference>
<evidence type="ECO:0000256" key="2">
    <source>
        <dbReference type="ARBA" id="ARBA00022980"/>
    </source>
</evidence>
<evidence type="ECO:0000256" key="1">
    <source>
        <dbReference type="ARBA" id="ARBA00008553"/>
    </source>
</evidence>
<evidence type="ECO:0000259" key="5">
    <source>
        <dbReference type="Pfam" id="PF00673"/>
    </source>
</evidence>
<comment type="caution">
    <text evidence="6">The sequence shown here is derived from an EMBL/GenBank/DDBJ whole genome shotgun (WGS) entry which is preliminary data.</text>
</comment>
<dbReference type="GO" id="GO:1990904">
    <property type="term" value="C:ribonucleoprotein complex"/>
    <property type="evidence" value="ECO:0007669"/>
    <property type="project" value="UniProtKB-KW"/>
</dbReference>
<protein>
    <submittedName>
        <fullName evidence="6">Putative 50s ribosomal subunit</fullName>
    </submittedName>
</protein>
<reference evidence="6 7" key="1">
    <citation type="submission" date="2015-05" db="EMBL/GenBank/DDBJ databases">
        <title>Distinctive expansion of gene families associated with plant cell wall degradation and secondary metabolism in the genomes of grapevine trunk pathogens.</title>
        <authorList>
            <person name="Lawrence D.P."/>
            <person name="Travadon R."/>
            <person name="Rolshausen P.E."/>
            <person name="Baumgartner K."/>
        </authorList>
    </citation>
    <scope>NUCLEOTIDE SEQUENCE [LARGE SCALE GENOMIC DNA]</scope>
    <source>
        <strain evidence="6">UCRPC4</strain>
    </source>
</reference>
<keyword evidence="2 4" id="KW-0689">Ribosomal protein</keyword>
<dbReference type="Pfam" id="PF00673">
    <property type="entry name" value="Ribosomal_L5_C"/>
    <property type="match status" value="1"/>
</dbReference>
<dbReference type="InterPro" id="IPR022803">
    <property type="entry name" value="Ribosomal_uL5_dom_sf"/>
</dbReference>
<dbReference type="GO" id="GO:0005840">
    <property type="term" value="C:ribosome"/>
    <property type="evidence" value="ECO:0007669"/>
    <property type="project" value="UniProtKB-KW"/>
</dbReference>
<gene>
    <name evidence="6" type="ORF">UCRPC4_g02439</name>
</gene>
<reference evidence="6 7" key="2">
    <citation type="submission" date="2015-05" db="EMBL/GenBank/DDBJ databases">
        <authorList>
            <person name="Morales-Cruz A."/>
            <person name="Amrine K.C."/>
            <person name="Cantu D."/>
        </authorList>
    </citation>
    <scope>NUCLEOTIDE SEQUENCE [LARGE SCALE GENOMIC DNA]</scope>
    <source>
        <strain evidence="6">UCRPC4</strain>
    </source>
</reference>
<dbReference type="PANTHER" id="PTHR11994">
    <property type="entry name" value="60S RIBOSOMAL PROTEIN L11-RELATED"/>
    <property type="match status" value="1"/>
</dbReference>
<dbReference type="AlphaFoldDB" id="A0A0G2EQR5"/>